<dbReference type="AlphaFoldDB" id="A0A4R6YV56"/>
<keyword evidence="2" id="KW-1185">Reference proteome</keyword>
<proteinExistence type="predicted"/>
<accession>A0A4R6YV56</accession>
<comment type="caution">
    <text evidence="1">The sequence shown here is derived from an EMBL/GenBank/DDBJ whole genome shotgun (WGS) entry which is preliminary data.</text>
</comment>
<evidence type="ECO:0000313" key="2">
    <source>
        <dbReference type="Proteomes" id="UP000295293"/>
    </source>
</evidence>
<dbReference type="EMBL" id="SNZH01000008">
    <property type="protein sequence ID" value="TDR42543.1"/>
    <property type="molecule type" value="Genomic_DNA"/>
</dbReference>
<sequence length="153" mass="16328">MAMPLSLPANRPQRALSRRIRRAMGALLLLAAAALAVYAVAGLREPRGDSEAIGTQTRFDYVAVFAAGTSAAQVEHWRAQVLRVHESACLQRHACIARSLRAAELGPQRQFALAFDLMHDAPPNERAALLAAAQQAIPGVRLVAGSSLARAVD</sequence>
<organism evidence="1 2">
    <name type="scientific">Tahibacter aquaticus</name>
    <dbReference type="NCBI Taxonomy" id="520092"/>
    <lineage>
        <taxon>Bacteria</taxon>
        <taxon>Pseudomonadati</taxon>
        <taxon>Pseudomonadota</taxon>
        <taxon>Gammaproteobacteria</taxon>
        <taxon>Lysobacterales</taxon>
        <taxon>Rhodanobacteraceae</taxon>
        <taxon>Tahibacter</taxon>
    </lineage>
</organism>
<dbReference type="RefSeq" id="WP_133819361.1">
    <property type="nucleotide sequence ID" value="NZ_SNZH01000008.1"/>
</dbReference>
<name>A0A4R6YV56_9GAMM</name>
<reference evidence="1 2" key="1">
    <citation type="submission" date="2019-03" db="EMBL/GenBank/DDBJ databases">
        <title>Genomic Encyclopedia of Type Strains, Phase IV (KMG-IV): sequencing the most valuable type-strain genomes for metagenomic binning, comparative biology and taxonomic classification.</title>
        <authorList>
            <person name="Goeker M."/>
        </authorList>
    </citation>
    <scope>NUCLEOTIDE SEQUENCE [LARGE SCALE GENOMIC DNA]</scope>
    <source>
        <strain evidence="1 2">DSM 21667</strain>
    </source>
</reference>
<dbReference type="Proteomes" id="UP000295293">
    <property type="component" value="Unassembled WGS sequence"/>
</dbReference>
<protein>
    <submittedName>
        <fullName evidence="1">Uncharacterized protein</fullName>
    </submittedName>
</protein>
<gene>
    <name evidence="1" type="ORF">DFR29_108127</name>
</gene>
<evidence type="ECO:0000313" key="1">
    <source>
        <dbReference type="EMBL" id="TDR42543.1"/>
    </source>
</evidence>